<dbReference type="PROSITE" id="PS50850">
    <property type="entry name" value="MFS"/>
    <property type="match status" value="1"/>
</dbReference>
<keyword evidence="2" id="KW-0813">Transport</keyword>
<dbReference type="SUPFAM" id="SSF103473">
    <property type="entry name" value="MFS general substrate transporter"/>
    <property type="match status" value="1"/>
</dbReference>
<feature type="transmembrane region" description="Helical" evidence="6">
    <location>
        <begin position="367"/>
        <end position="385"/>
    </location>
</feature>
<dbReference type="GO" id="GO:0022857">
    <property type="term" value="F:transmembrane transporter activity"/>
    <property type="evidence" value="ECO:0007669"/>
    <property type="project" value="InterPro"/>
</dbReference>
<dbReference type="AlphaFoldDB" id="A0A0C3BT67"/>
<dbReference type="HOGENOM" id="CLU_001265_54_6_1"/>
<evidence type="ECO:0000313" key="8">
    <source>
        <dbReference type="EMBL" id="KIM35264.1"/>
    </source>
</evidence>
<feature type="transmembrane region" description="Helical" evidence="6">
    <location>
        <begin position="105"/>
        <end position="124"/>
    </location>
</feature>
<reference evidence="9" key="2">
    <citation type="submission" date="2015-01" db="EMBL/GenBank/DDBJ databases">
        <title>Evolutionary Origins and Diversification of the Mycorrhizal Mutualists.</title>
        <authorList>
            <consortium name="DOE Joint Genome Institute"/>
            <consortium name="Mycorrhizal Genomics Consortium"/>
            <person name="Kohler A."/>
            <person name="Kuo A."/>
            <person name="Nagy L.G."/>
            <person name="Floudas D."/>
            <person name="Copeland A."/>
            <person name="Barry K.W."/>
            <person name="Cichocki N."/>
            <person name="Veneault-Fourrey C."/>
            <person name="LaButti K."/>
            <person name="Lindquist E.A."/>
            <person name="Lipzen A."/>
            <person name="Lundell T."/>
            <person name="Morin E."/>
            <person name="Murat C."/>
            <person name="Riley R."/>
            <person name="Ohm R."/>
            <person name="Sun H."/>
            <person name="Tunlid A."/>
            <person name="Henrissat B."/>
            <person name="Grigoriev I.V."/>
            <person name="Hibbett D.S."/>
            <person name="Martin F."/>
        </authorList>
    </citation>
    <scope>NUCLEOTIDE SEQUENCE [LARGE SCALE GENOMIC DNA]</scope>
    <source>
        <strain evidence="9">h7</strain>
    </source>
</reference>
<evidence type="ECO:0000259" key="7">
    <source>
        <dbReference type="PROSITE" id="PS50850"/>
    </source>
</evidence>
<feature type="domain" description="Major facilitator superfamily (MFS) profile" evidence="7">
    <location>
        <begin position="32"/>
        <end position="497"/>
    </location>
</feature>
<dbReference type="Proteomes" id="UP000053424">
    <property type="component" value="Unassembled WGS sequence"/>
</dbReference>
<dbReference type="EMBL" id="KN831825">
    <property type="protein sequence ID" value="KIM35264.1"/>
    <property type="molecule type" value="Genomic_DNA"/>
</dbReference>
<dbReference type="GO" id="GO:0016020">
    <property type="term" value="C:membrane"/>
    <property type="evidence" value="ECO:0007669"/>
    <property type="project" value="UniProtKB-SubCell"/>
</dbReference>
<dbReference type="OrthoDB" id="419616at2759"/>
<name>A0A0C3BT67_HEBCY</name>
<reference evidence="8 9" key="1">
    <citation type="submission" date="2014-04" db="EMBL/GenBank/DDBJ databases">
        <authorList>
            <consortium name="DOE Joint Genome Institute"/>
            <person name="Kuo A."/>
            <person name="Gay G."/>
            <person name="Dore J."/>
            <person name="Kohler A."/>
            <person name="Nagy L.G."/>
            <person name="Floudas D."/>
            <person name="Copeland A."/>
            <person name="Barry K.W."/>
            <person name="Cichocki N."/>
            <person name="Veneault-Fourrey C."/>
            <person name="LaButti K."/>
            <person name="Lindquist E.A."/>
            <person name="Lipzen A."/>
            <person name="Lundell T."/>
            <person name="Morin E."/>
            <person name="Murat C."/>
            <person name="Sun H."/>
            <person name="Tunlid A."/>
            <person name="Henrissat B."/>
            <person name="Grigoriev I.V."/>
            <person name="Hibbett D.S."/>
            <person name="Martin F."/>
            <person name="Nordberg H.P."/>
            <person name="Cantor M.N."/>
            <person name="Hua S.X."/>
        </authorList>
    </citation>
    <scope>NUCLEOTIDE SEQUENCE [LARGE SCALE GENOMIC DNA]</scope>
    <source>
        <strain evidence="9">h7</strain>
    </source>
</reference>
<keyword evidence="4 6" id="KW-1133">Transmembrane helix</keyword>
<evidence type="ECO:0000256" key="2">
    <source>
        <dbReference type="ARBA" id="ARBA00022448"/>
    </source>
</evidence>
<evidence type="ECO:0000256" key="1">
    <source>
        <dbReference type="ARBA" id="ARBA00004141"/>
    </source>
</evidence>
<feature type="transmembrane region" description="Helical" evidence="6">
    <location>
        <begin position="474"/>
        <end position="492"/>
    </location>
</feature>
<feature type="transmembrane region" description="Helical" evidence="6">
    <location>
        <begin position="33"/>
        <end position="54"/>
    </location>
</feature>
<dbReference type="Pfam" id="PF07690">
    <property type="entry name" value="MFS_1"/>
    <property type="match status" value="1"/>
</dbReference>
<dbReference type="PANTHER" id="PTHR23504">
    <property type="entry name" value="MAJOR FACILITATOR SUPERFAMILY DOMAIN-CONTAINING PROTEIN 10"/>
    <property type="match status" value="1"/>
</dbReference>
<accession>A0A0C3BT67</accession>
<evidence type="ECO:0000256" key="5">
    <source>
        <dbReference type="ARBA" id="ARBA00023136"/>
    </source>
</evidence>
<evidence type="ECO:0000256" key="6">
    <source>
        <dbReference type="SAM" id="Phobius"/>
    </source>
</evidence>
<sequence>MAESESIQTECDTVLQNNDDVQEKPTPLPMLQLFSVFLIQVAEPVTATVIYPFINQFVRETGITGGDEKKTGYYAGLIESAFFFAESLTVVFWGHLSDQYGRRPVLLLGPLGLTFSMFWFGMSTTFWPLMISRCFQGVFNGNIGTCLMFASKLTDSTNRGDAYAYMPMLWSFGTTSGPIIGGLLSNAAQRWPNTLGRIPYLQAHPYFLPCAVAGLLAFVTFAIAFLGLKETLPSIVAREKLEKRIRTSSDEITEESRLLQPEEYPCYTVASSESPTLIGNDSRDSGYRAILTRPLLMTLTNHMFLTFLDMCHAVLLPLMYSTSIPLGGLGLDPFHIGATLGAYGCINSFVQMNFLGRLIRKFGARRMYIFASPAIAGCFAMYPIMSFFARRAGGVDAIVIACIVVQLTCHMGIYMAYGSLQVVLVENVPENGPMGTVNGVAQMLGSGMRSIAPTFASSLFSISLQRGFAGGNMVYYILLAMTFVASRLSILLPKQNNAKRRST</sequence>
<feature type="transmembrane region" description="Helical" evidence="6">
    <location>
        <begin position="206"/>
        <end position="228"/>
    </location>
</feature>
<keyword evidence="9" id="KW-1185">Reference proteome</keyword>
<evidence type="ECO:0000256" key="4">
    <source>
        <dbReference type="ARBA" id="ARBA00022989"/>
    </source>
</evidence>
<protein>
    <recommendedName>
        <fullName evidence="7">Major facilitator superfamily (MFS) profile domain-containing protein</fullName>
    </recommendedName>
</protein>
<proteinExistence type="predicted"/>
<dbReference type="InterPro" id="IPR020846">
    <property type="entry name" value="MFS_dom"/>
</dbReference>
<keyword evidence="3 6" id="KW-0812">Transmembrane</keyword>
<comment type="subcellular location">
    <subcellularLocation>
        <location evidence="1">Membrane</location>
        <topology evidence="1">Multi-pass membrane protein</topology>
    </subcellularLocation>
</comment>
<feature type="transmembrane region" description="Helical" evidence="6">
    <location>
        <begin position="74"/>
        <end position="93"/>
    </location>
</feature>
<feature type="transmembrane region" description="Helical" evidence="6">
    <location>
        <begin position="162"/>
        <end position="186"/>
    </location>
</feature>
<evidence type="ECO:0000313" key="9">
    <source>
        <dbReference type="Proteomes" id="UP000053424"/>
    </source>
</evidence>
<keyword evidence="5 6" id="KW-0472">Membrane</keyword>
<dbReference type="PANTHER" id="PTHR23504:SF15">
    <property type="entry name" value="MAJOR FACILITATOR SUPERFAMILY (MFS) PROFILE DOMAIN-CONTAINING PROTEIN"/>
    <property type="match status" value="1"/>
</dbReference>
<dbReference type="InterPro" id="IPR036259">
    <property type="entry name" value="MFS_trans_sf"/>
</dbReference>
<dbReference type="Gene3D" id="1.20.1250.20">
    <property type="entry name" value="MFS general substrate transporter like domains"/>
    <property type="match status" value="1"/>
</dbReference>
<gene>
    <name evidence="8" type="ORF">M413DRAFT_79553</name>
</gene>
<feature type="transmembrane region" description="Helical" evidence="6">
    <location>
        <begin position="334"/>
        <end position="355"/>
    </location>
</feature>
<evidence type="ECO:0000256" key="3">
    <source>
        <dbReference type="ARBA" id="ARBA00022692"/>
    </source>
</evidence>
<feature type="transmembrane region" description="Helical" evidence="6">
    <location>
        <begin position="303"/>
        <end position="322"/>
    </location>
</feature>
<dbReference type="InterPro" id="IPR011701">
    <property type="entry name" value="MFS"/>
</dbReference>
<organism evidence="8 9">
    <name type="scientific">Hebeloma cylindrosporum</name>
    <dbReference type="NCBI Taxonomy" id="76867"/>
    <lineage>
        <taxon>Eukaryota</taxon>
        <taxon>Fungi</taxon>
        <taxon>Dikarya</taxon>
        <taxon>Basidiomycota</taxon>
        <taxon>Agaricomycotina</taxon>
        <taxon>Agaricomycetes</taxon>
        <taxon>Agaricomycetidae</taxon>
        <taxon>Agaricales</taxon>
        <taxon>Agaricineae</taxon>
        <taxon>Hymenogastraceae</taxon>
        <taxon>Hebeloma</taxon>
    </lineage>
</organism>